<organism evidence="1 2">
    <name type="scientific">Paenibacillus oryzisoli</name>
    <dbReference type="NCBI Taxonomy" id="1850517"/>
    <lineage>
        <taxon>Bacteria</taxon>
        <taxon>Bacillati</taxon>
        <taxon>Bacillota</taxon>
        <taxon>Bacilli</taxon>
        <taxon>Bacillales</taxon>
        <taxon>Paenibacillaceae</taxon>
        <taxon>Paenibacillus</taxon>
    </lineage>
</organism>
<dbReference type="Proteomes" id="UP000078454">
    <property type="component" value="Unassembled WGS sequence"/>
</dbReference>
<dbReference type="InterPro" id="IPR029063">
    <property type="entry name" value="SAM-dependent_MTases_sf"/>
</dbReference>
<dbReference type="Pfam" id="PF13578">
    <property type="entry name" value="Methyltransf_24"/>
    <property type="match status" value="1"/>
</dbReference>
<reference evidence="1 2" key="1">
    <citation type="submission" date="2016-05" db="EMBL/GenBank/DDBJ databases">
        <title>Paenibacillus sp. 1ZS3-15 nov., isolated from the rhizosphere soil.</title>
        <authorList>
            <person name="Zhang X.X."/>
            <person name="Zhang J."/>
        </authorList>
    </citation>
    <scope>NUCLEOTIDE SEQUENCE [LARGE SCALE GENOMIC DNA]</scope>
    <source>
        <strain evidence="1 2">1ZS3-15</strain>
    </source>
</reference>
<evidence type="ECO:0008006" key="3">
    <source>
        <dbReference type="Google" id="ProtNLM"/>
    </source>
</evidence>
<dbReference type="SUPFAM" id="SSF53335">
    <property type="entry name" value="S-adenosyl-L-methionine-dependent methyltransferases"/>
    <property type="match status" value="1"/>
</dbReference>
<name>A0A197ZZJ4_9BACL</name>
<gene>
    <name evidence="1" type="ORF">A8708_33985</name>
</gene>
<dbReference type="AlphaFoldDB" id="A0A197ZZJ4"/>
<dbReference type="STRING" id="1850517.A8708_33985"/>
<evidence type="ECO:0000313" key="2">
    <source>
        <dbReference type="Proteomes" id="UP000078454"/>
    </source>
</evidence>
<dbReference type="EMBL" id="LYPB01000089">
    <property type="protein sequence ID" value="OAS14624.1"/>
    <property type="molecule type" value="Genomic_DNA"/>
</dbReference>
<evidence type="ECO:0000313" key="1">
    <source>
        <dbReference type="EMBL" id="OAS14624.1"/>
    </source>
</evidence>
<sequence>MLNATTLANFAVSQELMEELLTFHNLFVNDKYVEYVDAFYREGLKRFGKYWSYMDIINVLFAASKLVKPTNYLEIGVRRGRSLCTVVRGNPDVNVYAFDMWLSNYAGMDNPGPDFVLNELKINGHRGQVSFVNGNSHETIPQFFKENPELNFDLITVDGDHSEEGALKDLLNVIPRLNVGGVIVFDDISHPAHLYLYDVWKKVLNEFPELSSIEFVESGYGIAFAIKKGE</sequence>
<protein>
    <recommendedName>
        <fullName evidence="3">Methyltransferase</fullName>
    </recommendedName>
</protein>
<proteinExistence type="predicted"/>
<dbReference type="Gene3D" id="3.40.50.150">
    <property type="entry name" value="Vaccinia Virus protein VP39"/>
    <property type="match status" value="1"/>
</dbReference>
<accession>A0A197ZZJ4</accession>
<comment type="caution">
    <text evidence="1">The sequence shown here is derived from an EMBL/GenBank/DDBJ whole genome shotgun (WGS) entry which is preliminary data.</text>
</comment>
<keyword evidence="2" id="KW-1185">Reference proteome</keyword>